<name>A0A9P8QYB2_9HYPO</name>
<reference evidence="2" key="1">
    <citation type="submission" date="2021-08" db="EMBL/GenBank/DDBJ databases">
        <title>Chromosome-Level Trichoderma cornu-damae using Hi-C Data.</title>
        <authorList>
            <person name="Kim C.S."/>
        </authorList>
    </citation>
    <scope>NUCLEOTIDE SEQUENCE</scope>
    <source>
        <strain evidence="2">KA19-0412C</strain>
    </source>
</reference>
<organism evidence="2 3">
    <name type="scientific">Trichoderma cornu-damae</name>
    <dbReference type="NCBI Taxonomy" id="654480"/>
    <lineage>
        <taxon>Eukaryota</taxon>
        <taxon>Fungi</taxon>
        <taxon>Dikarya</taxon>
        <taxon>Ascomycota</taxon>
        <taxon>Pezizomycotina</taxon>
        <taxon>Sordariomycetes</taxon>
        <taxon>Hypocreomycetidae</taxon>
        <taxon>Hypocreales</taxon>
        <taxon>Hypocreaceae</taxon>
        <taxon>Trichoderma</taxon>
    </lineage>
</organism>
<proteinExistence type="predicted"/>
<gene>
    <name evidence="2" type="ORF">Trco_001107</name>
</gene>
<keyword evidence="3" id="KW-1185">Reference proteome</keyword>
<evidence type="ECO:0000256" key="1">
    <source>
        <dbReference type="SAM" id="MobiDB-lite"/>
    </source>
</evidence>
<protein>
    <submittedName>
        <fullName evidence="2">Uncharacterized protein</fullName>
    </submittedName>
</protein>
<evidence type="ECO:0000313" key="2">
    <source>
        <dbReference type="EMBL" id="KAH6611087.1"/>
    </source>
</evidence>
<accession>A0A9P8QYB2</accession>
<dbReference type="EMBL" id="JAIWOZ010000001">
    <property type="protein sequence ID" value="KAH6611087.1"/>
    <property type="molecule type" value="Genomic_DNA"/>
</dbReference>
<sequence length="146" mass="15584">MQSWSTRVTGAPPLERVRPRPSHPPTGVVSAIVVNIHDVSAGVAIAVEAGRRRAQCGDATNDLWDVVDDWRALEVLGDDAVMEPPTSRAHVERAGEGQDGQVEEERVRPQDFVEAHQGIVVQRVFLTPGVGDARKVGDLGGGVAPV</sequence>
<evidence type="ECO:0000313" key="3">
    <source>
        <dbReference type="Proteomes" id="UP000827724"/>
    </source>
</evidence>
<comment type="caution">
    <text evidence="2">The sequence shown here is derived from an EMBL/GenBank/DDBJ whole genome shotgun (WGS) entry which is preliminary data.</text>
</comment>
<feature type="region of interest" description="Disordered" evidence="1">
    <location>
        <begin position="1"/>
        <end position="24"/>
    </location>
</feature>
<dbReference type="Proteomes" id="UP000827724">
    <property type="component" value="Unassembled WGS sequence"/>
</dbReference>
<dbReference type="AlphaFoldDB" id="A0A9P8QYB2"/>